<evidence type="ECO:0000256" key="3">
    <source>
        <dbReference type="ARBA" id="ARBA00023274"/>
    </source>
</evidence>
<dbReference type="GO" id="GO:0032543">
    <property type="term" value="P:mitochondrial translation"/>
    <property type="evidence" value="ECO:0007669"/>
    <property type="project" value="TreeGrafter"/>
</dbReference>
<keyword evidence="3 4" id="KW-0687">Ribonucleoprotein</keyword>
<dbReference type="InterPro" id="IPR036920">
    <property type="entry name" value="Ribosomal_uL16_sf"/>
</dbReference>
<proteinExistence type="inferred from homology"/>
<keyword evidence="6" id="KW-1185">Reference proteome</keyword>
<dbReference type="EMBL" id="BSXN01001143">
    <property type="protein sequence ID" value="GME71787.1"/>
    <property type="molecule type" value="Genomic_DNA"/>
</dbReference>
<comment type="similarity">
    <text evidence="1 4">Belongs to the universal ribosomal protein uL16 family.</text>
</comment>
<dbReference type="PANTHER" id="PTHR12220:SF13">
    <property type="entry name" value="LARGE RIBOSOMAL SUBUNIT PROTEIN UL16M"/>
    <property type="match status" value="1"/>
</dbReference>
<accession>A0A9W6WIH1</accession>
<dbReference type="Pfam" id="PF00252">
    <property type="entry name" value="Ribosomal_L16"/>
    <property type="match status" value="1"/>
</dbReference>
<dbReference type="NCBIfam" id="TIGR01164">
    <property type="entry name" value="rplP_bact"/>
    <property type="match status" value="1"/>
</dbReference>
<dbReference type="PRINTS" id="PR00060">
    <property type="entry name" value="RIBOSOMALL16"/>
</dbReference>
<dbReference type="GO" id="GO:0003735">
    <property type="term" value="F:structural constituent of ribosome"/>
    <property type="evidence" value="ECO:0007669"/>
    <property type="project" value="InterPro"/>
</dbReference>
<organism evidence="5 6">
    <name type="scientific">Candida boidinii</name>
    <name type="common">Yeast</name>
    <dbReference type="NCBI Taxonomy" id="5477"/>
    <lineage>
        <taxon>Eukaryota</taxon>
        <taxon>Fungi</taxon>
        <taxon>Dikarya</taxon>
        <taxon>Ascomycota</taxon>
        <taxon>Saccharomycotina</taxon>
        <taxon>Pichiomycetes</taxon>
        <taxon>Pichiales</taxon>
        <taxon>Pichiaceae</taxon>
        <taxon>Ogataea</taxon>
        <taxon>Ogataea/Candida clade</taxon>
    </lineage>
</organism>
<dbReference type="Proteomes" id="UP001165120">
    <property type="component" value="Unassembled WGS sequence"/>
</dbReference>
<dbReference type="GO" id="GO:0005762">
    <property type="term" value="C:mitochondrial large ribosomal subunit"/>
    <property type="evidence" value="ECO:0007669"/>
    <property type="project" value="TreeGrafter"/>
</dbReference>
<sequence length="239" mass="26574">MLRSFTNTIGITASISNGVARSTIRPIIASTPSFGILSRVGKRFGHELAPRYKVQKKKQKGRLSVRTGGSSKGSTLNFGKYGVRLKSEGERISAAQLRAADNVLVREVKALGAKLWRRICTNIAVCVKGNATRMGKGKGDFEYWMARVPTGKVIFEIDGPNLHEKSAKDVMRRACEKLPGVYEFVDRSVPPRLGLKSVKEVEAPTNILEILEKNPTKKYETFVKSKQPDYKDFTGRKSR</sequence>
<dbReference type="GO" id="GO:0019843">
    <property type="term" value="F:rRNA binding"/>
    <property type="evidence" value="ECO:0007669"/>
    <property type="project" value="InterPro"/>
</dbReference>
<dbReference type="CDD" id="cd01433">
    <property type="entry name" value="Ribosomal_L16_L10e"/>
    <property type="match status" value="1"/>
</dbReference>
<protein>
    <submittedName>
        <fullName evidence="5">Unnamed protein product</fullName>
    </submittedName>
</protein>
<comment type="caution">
    <text evidence="5">The sequence shown here is derived from an EMBL/GenBank/DDBJ whole genome shotgun (WGS) entry which is preliminary data.</text>
</comment>
<dbReference type="SUPFAM" id="SSF54686">
    <property type="entry name" value="Ribosomal protein L16p/L10e"/>
    <property type="match status" value="1"/>
</dbReference>
<dbReference type="InterPro" id="IPR000114">
    <property type="entry name" value="Ribosomal_uL16_bact-type"/>
</dbReference>
<keyword evidence="2 4" id="KW-0689">Ribosomal protein</keyword>
<dbReference type="Gene3D" id="3.90.1170.10">
    <property type="entry name" value="Ribosomal protein L10e/L16"/>
    <property type="match status" value="1"/>
</dbReference>
<dbReference type="AlphaFoldDB" id="A0A9W6WIH1"/>
<dbReference type="OrthoDB" id="268521at2759"/>
<dbReference type="PANTHER" id="PTHR12220">
    <property type="entry name" value="50S/60S RIBOSOMAL PROTEIN L16"/>
    <property type="match status" value="1"/>
</dbReference>
<dbReference type="InterPro" id="IPR047873">
    <property type="entry name" value="Ribosomal_uL16"/>
</dbReference>
<dbReference type="PROSITE" id="PS00701">
    <property type="entry name" value="RIBOSOMAL_L16_2"/>
    <property type="match status" value="1"/>
</dbReference>
<evidence type="ECO:0000256" key="4">
    <source>
        <dbReference type="RuleBase" id="RU004413"/>
    </source>
</evidence>
<dbReference type="InterPro" id="IPR016180">
    <property type="entry name" value="Ribosomal_uL16_dom"/>
</dbReference>
<evidence type="ECO:0000313" key="6">
    <source>
        <dbReference type="Proteomes" id="UP001165120"/>
    </source>
</evidence>
<reference evidence="5" key="1">
    <citation type="submission" date="2023-04" db="EMBL/GenBank/DDBJ databases">
        <title>Candida boidinii NBRC 10035.</title>
        <authorList>
            <person name="Ichikawa N."/>
            <person name="Sato H."/>
            <person name="Tonouchi N."/>
        </authorList>
    </citation>
    <scope>NUCLEOTIDE SEQUENCE</scope>
    <source>
        <strain evidence="5">NBRC 10035</strain>
    </source>
</reference>
<evidence type="ECO:0000256" key="1">
    <source>
        <dbReference type="ARBA" id="ARBA00008931"/>
    </source>
</evidence>
<name>A0A9W6WIH1_CANBO</name>
<gene>
    <name evidence="5" type="ORF">Cboi02_000334900</name>
</gene>
<evidence type="ECO:0000256" key="2">
    <source>
        <dbReference type="ARBA" id="ARBA00022980"/>
    </source>
</evidence>
<evidence type="ECO:0000313" key="5">
    <source>
        <dbReference type="EMBL" id="GME71787.1"/>
    </source>
</evidence>
<dbReference type="InterPro" id="IPR020798">
    <property type="entry name" value="Ribosomal_uL16_CS"/>
</dbReference>